<evidence type="ECO:0000313" key="1">
    <source>
        <dbReference type="EMBL" id="KAK3282275.1"/>
    </source>
</evidence>
<dbReference type="Proteomes" id="UP001190700">
    <property type="component" value="Unassembled WGS sequence"/>
</dbReference>
<gene>
    <name evidence="1" type="ORF">CYMTET_9982</name>
</gene>
<proteinExistence type="predicted"/>
<protein>
    <submittedName>
        <fullName evidence="1">Uncharacterized protein</fullName>
    </submittedName>
</protein>
<accession>A0AAE0LEX3</accession>
<name>A0AAE0LEX3_9CHLO</name>
<keyword evidence="2" id="KW-1185">Reference proteome</keyword>
<evidence type="ECO:0000313" key="2">
    <source>
        <dbReference type="Proteomes" id="UP001190700"/>
    </source>
</evidence>
<reference evidence="1 2" key="1">
    <citation type="journal article" date="2015" name="Genome Biol. Evol.">
        <title>Comparative Genomics of a Bacterivorous Green Alga Reveals Evolutionary Causalities and Consequences of Phago-Mixotrophic Mode of Nutrition.</title>
        <authorList>
            <person name="Burns J.A."/>
            <person name="Paasch A."/>
            <person name="Narechania A."/>
            <person name="Kim E."/>
        </authorList>
    </citation>
    <scope>NUCLEOTIDE SEQUENCE [LARGE SCALE GENOMIC DNA]</scope>
    <source>
        <strain evidence="1 2">PLY_AMNH</strain>
    </source>
</reference>
<sequence>MADKTGNPPATINGTARMRYRTAAYLAKLLGDAGVDRASIEDLVKLIPYMETNCEFFVRWIRIMLLGRSKALLDSQNYQNLVKLVYDGDHDIKI</sequence>
<comment type="caution">
    <text evidence="1">The sequence shown here is derived from an EMBL/GenBank/DDBJ whole genome shotgun (WGS) entry which is preliminary data.</text>
</comment>
<dbReference type="EMBL" id="LGRX02003400">
    <property type="protein sequence ID" value="KAK3282275.1"/>
    <property type="molecule type" value="Genomic_DNA"/>
</dbReference>
<organism evidence="1 2">
    <name type="scientific">Cymbomonas tetramitiformis</name>
    <dbReference type="NCBI Taxonomy" id="36881"/>
    <lineage>
        <taxon>Eukaryota</taxon>
        <taxon>Viridiplantae</taxon>
        <taxon>Chlorophyta</taxon>
        <taxon>Pyramimonadophyceae</taxon>
        <taxon>Pyramimonadales</taxon>
        <taxon>Pyramimonadaceae</taxon>
        <taxon>Cymbomonas</taxon>
    </lineage>
</organism>
<dbReference type="AlphaFoldDB" id="A0AAE0LEX3"/>